<feature type="domain" description="RRM" evidence="4">
    <location>
        <begin position="321"/>
        <end position="398"/>
    </location>
</feature>
<dbReference type="SUPFAM" id="SSF54928">
    <property type="entry name" value="RNA-binding domain, RBD"/>
    <property type="match status" value="3"/>
</dbReference>
<reference evidence="6" key="2">
    <citation type="submission" date="2008-08" db="EMBL/GenBank/DDBJ databases">
        <authorList>
            <consortium name="Diatom Consortium"/>
            <person name="Grigoriev I."/>
            <person name="Grimwood J."/>
            <person name="Kuo A."/>
            <person name="Otillar R.P."/>
            <person name="Salamov A."/>
            <person name="Detter J.C."/>
            <person name="Lindquist E."/>
            <person name="Shapiro H."/>
            <person name="Lucas S."/>
            <person name="Glavina del Rio T."/>
            <person name="Pitluck S."/>
            <person name="Rokhsar D."/>
            <person name="Bowler C."/>
        </authorList>
    </citation>
    <scope>GENOME REANNOTATION</scope>
    <source>
        <strain evidence="6">CCAP 1055/1</strain>
    </source>
</reference>
<feature type="compositionally biased region" description="Basic and acidic residues" evidence="3">
    <location>
        <begin position="159"/>
        <end position="170"/>
    </location>
</feature>
<feature type="compositionally biased region" description="Basic and acidic residues" evidence="3">
    <location>
        <begin position="249"/>
        <end position="260"/>
    </location>
</feature>
<feature type="domain" description="RRM" evidence="4">
    <location>
        <begin position="513"/>
        <end position="586"/>
    </location>
</feature>
<dbReference type="SMART" id="SM00360">
    <property type="entry name" value="RRM"/>
    <property type="match status" value="5"/>
</dbReference>
<dbReference type="KEGG" id="pti:PHATRDRAFT_20740"/>
<dbReference type="Pfam" id="PF00076">
    <property type="entry name" value="RRM_1"/>
    <property type="match status" value="4"/>
</dbReference>
<dbReference type="CDD" id="cd12318">
    <property type="entry name" value="RRM5_RBM19_like"/>
    <property type="match status" value="1"/>
</dbReference>
<evidence type="ECO:0000259" key="4">
    <source>
        <dbReference type="PROSITE" id="PS50102"/>
    </source>
</evidence>
<dbReference type="CDD" id="cd12317">
    <property type="entry name" value="RRM4_RBM19_RRM3_MRD1"/>
    <property type="match status" value="1"/>
</dbReference>
<feature type="compositionally biased region" description="Basic and acidic residues" evidence="3">
    <location>
        <begin position="209"/>
        <end position="223"/>
    </location>
</feature>
<gene>
    <name evidence="5" type="ORF">PHATRDRAFT_20740</name>
</gene>
<dbReference type="InterPro" id="IPR035979">
    <property type="entry name" value="RBD_domain_sf"/>
</dbReference>
<protein>
    <recommendedName>
        <fullName evidence="4">RRM domain-containing protein</fullName>
    </recommendedName>
</protein>
<feature type="domain" description="RRM" evidence="4">
    <location>
        <begin position="20"/>
        <end position="104"/>
    </location>
</feature>
<reference evidence="5 6" key="1">
    <citation type="journal article" date="2008" name="Nature">
        <title>The Phaeodactylum genome reveals the evolutionary history of diatom genomes.</title>
        <authorList>
            <person name="Bowler C."/>
            <person name="Allen A.E."/>
            <person name="Badger J.H."/>
            <person name="Grimwood J."/>
            <person name="Jabbari K."/>
            <person name="Kuo A."/>
            <person name="Maheswari U."/>
            <person name="Martens C."/>
            <person name="Maumus F."/>
            <person name="Otillar R.P."/>
            <person name="Rayko E."/>
            <person name="Salamov A."/>
            <person name="Vandepoele K."/>
            <person name="Beszteri B."/>
            <person name="Gruber A."/>
            <person name="Heijde M."/>
            <person name="Katinka M."/>
            <person name="Mock T."/>
            <person name="Valentin K."/>
            <person name="Verret F."/>
            <person name="Berges J.A."/>
            <person name="Brownlee C."/>
            <person name="Cadoret J.P."/>
            <person name="Chiovitti A."/>
            <person name="Choi C.J."/>
            <person name="Coesel S."/>
            <person name="De Martino A."/>
            <person name="Detter J.C."/>
            <person name="Durkin C."/>
            <person name="Falciatore A."/>
            <person name="Fournet J."/>
            <person name="Haruta M."/>
            <person name="Huysman M.J."/>
            <person name="Jenkins B.D."/>
            <person name="Jiroutova K."/>
            <person name="Jorgensen R.E."/>
            <person name="Joubert Y."/>
            <person name="Kaplan A."/>
            <person name="Kroger N."/>
            <person name="Kroth P.G."/>
            <person name="La Roche J."/>
            <person name="Lindquist E."/>
            <person name="Lommer M."/>
            <person name="Martin-Jezequel V."/>
            <person name="Lopez P.J."/>
            <person name="Lucas S."/>
            <person name="Mangogna M."/>
            <person name="McGinnis K."/>
            <person name="Medlin L.K."/>
            <person name="Montsant A."/>
            <person name="Oudot-Le Secq M.P."/>
            <person name="Napoli C."/>
            <person name="Obornik M."/>
            <person name="Parker M.S."/>
            <person name="Petit J.L."/>
            <person name="Porcel B.M."/>
            <person name="Poulsen N."/>
            <person name="Robison M."/>
            <person name="Rychlewski L."/>
            <person name="Rynearson T.A."/>
            <person name="Schmutz J."/>
            <person name="Shapiro H."/>
            <person name="Siaut M."/>
            <person name="Stanley M."/>
            <person name="Sussman M.R."/>
            <person name="Taylor A.R."/>
            <person name="Vardi A."/>
            <person name="von Dassow P."/>
            <person name="Vyverman W."/>
            <person name="Willis A."/>
            <person name="Wyrwicz L.S."/>
            <person name="Rokhsar D.S."/>
            <person name="Weissenbach J."/>
            <person name="Armbrust E.V."/>
            <person name="Green B.R."/>
            <person name="Van de Peer Y."/>
            <person name="Grigoriev I.V."/>
        </authorList>
    </citation>
    <scope>NUCLEOTIDE SEQUENCE [LARGE SCALE GENOMIC DNA]</scope>
    <source>
        <strain evidence="5 6">CCAP 1055/1</strain>
    </source>
</reference>
<dbReference type="InterPro" id="IPR012677">
    <property type="entry name" value="Nucleotide-bd_a/b_plait_sf"/>
</dbReference>
<organism evidence="5 6">
    <name type="scientific">Phaeodactylum tricornutum (strain CCAP 1055/1)</name>
    <dbReference type="NCBI Taxonomy" id="556484"/>
    <lineage>
        <taxon>Eukaryota</taxon>
        <taxon>Sar</taxon>
        <taxon>Stramenopiles</taxon>
        <taxon>Ochrophyta</taxon>
        <taxon>Bacillariophyta</taxon>
        <taxon>Bacillariophyceae</taxon>
        <taxon>Bacillariophycidae</taxon>
        <taxon>Naviculales</taxon>
        <taxon>Phaeodactylaceae</taxon>
        <taxon>Phaeodactylum</taxon>
    </lineage>
</organism>
<dbReference type="CDD" id="cd12320">
    <property type="entry name" value="RRM6_RBM19_RRM5_MRD1"/>
    <property type="match status" value="1"/>
</dbReference>
<dbReference type="EMBL" id="CM000613">
    <property type="protein sequence ID" value="EEC47402.1"/>
    <property type="molecule type" value="Genomic_DNA"/>
</dbReference>
<feature type="compositionally biased region" description="Polar residues" evidence="3">
    <location>
        <begin position="171"/>
        <end position="187"/>
    </location>
</feature>
<feature type="region of interest" description="Disordered" evidence="3">
    <location>
        <begin position="110"/>
        <end position="138"/>
    </location>
</feature>
<feature type="compositionally biased region" description="Basic and acidic residues" evidence="3">
    <location>
        <begin position="123"/>
        <end position="138"/>
    </location>
</feature>
<dbReference type="STRING" id="556484.B7G0X4"/>
<keyword evidence="1 2" id="KW-0694">RNA-binding</keyword>
<dbReference type="Gene3D" id="3.30.70.330">
    <property type="match status" value="5"/>
</dbReference>
<evidence type="ECO:0000256" key="1">
    <source>
        <dbReference type="ARBA" id="ARBA00022884"/>
    </source>
</evidence>
<dbReference type="OrthoDB" id="439639at2759"/>
<dbReference type="CDD" id="cd12316">
    <property type="entry name" value="RRM3_RBM19_RRM2_MRD1"/>
    <property type="match status" value="1"/>
</dbReference>
<dbReference type="FunCoup" id="B7G0X4">
    <property type="interactions" value="165"/>
</dbReference>
<dbReference type="eggNOG" id="KOG0110">
    <property type="taxonomic scope" value="Eukaryota"/>
</dbReference>
<evidence type="ECO:0000313" key="5">
    <source>
        <dbReference type="EMBL" id="EEC47402.1"/>
    </source>
</evidence>
<dbReference type="InParanoid" id="B7G0X4"/>
<feature type="domain" description="RRM" evidence="4">
    <location>
        <begin position="625"/>
        <end position="706"/>
    </location>
</feature>
<dbReference type="HOGENOM" id="CLU_008479_0_0_1"/>
<proteinExistence type="predicted"/>
<dbReference type="InterPro" id="IPR000504">
    <property type="entry name" value="RRM_dom"/>
</dbReference>
<accession>B7G0X4</accession>
<keyword evidence="6" id="KW-1185">Reference proteome</keyword>
<feature type="domain" description="RRM" evidence="4">
    <location>
        <begin position="725"/>
        <end position="802"/>
    </location>
</feature>
<feature type="region of interest" description="Disordered" evidence="3">
    <location>
        <begin position="159"/>
        <end position="305"/>
    </location>
</feature>
<dbReference type="InterPro" id="IPR003954">
    <property type="entry name" value="RRM_euk-type"/>
</dbReference>
<evidence type="ECO:0000256" key="3">
    <source>
        <dbReference type="SAM" id="MobiDB-lite"/>
    </source>
</evidence>
<feature type="compositionally biased region" description="Polar residues" evidence="3">
    <location>
        <begin position="287"/>
        <end position="300"/>
    </location>
</feature>
<dbReference type="PaxDb" id="2850-Phatr20740"/>
<dbReference type="Proteomes" id="UP000000759">
    <property type="component" value="Chromosome 10"/>
</dbReference>
<dbReference type="InterPro" id="IPR034423">
    <property type="entry name" value="RBM19_RRM5"/>
</dbReference>
<dbReference type="RefSeq" id="XP_002180750.1">
    <property type="nucleotide sequence ID" value="XM_002180714.1"/>
</dbReference>
<evidence type="ECO:0000313" key="6">
    <source>
        <dbReference type="Proteomes" id="UP000000759"/>
    </source>
</evidence>
<dbReference type="PANTHER" id="PTHR10352">
    <property type="entry name" value="EUKARYOTIC TRANSLATION INITIATION FACTOR 3 SUBUNIT G"/>
    <property type="match status" value="1"/>
</dbReference>
<dbReference type="GeneID" id="7201621"/>
<evidence type="ECO:0000256" key="2">
    <source>
        <dbReference type="PROSITE-ProRule" id="PRU00176"/>
    </source>
</evidence>
<feature type="compositionally biased region" description="Acidic residues" evidence="3">
    <location>
        <begin position="192"/>
        <end position="208"/>
    </location>
</feature>
<name>B7G0X4_PHATC</name>
<dbReference type="AlphaFoldDB" id="B7G0X4"/>
<sequence length="837" mass="92149">MPPSSKARLPTQEALPAGTTRVCLKNLPPSFSSHDLRTFVRERLLPLDPHVKLTDCRVLLKKDGKSRRMGFCGFATPSTAQVCVRQLDKAYCRTNKLVVEFATLPASLATTTANDPTPAVESFKQEKSSEPIITDKDRKLEKKKEEFLAVMGVGSNAESKNKFWANDDGHSGTNTSGDQIATKATTGNHDDSESDSDSDDATDEDNADPLERKLPLPATEEKSSSAQTSDLDFLKSKKVQVQDLDDAETDRMNEGPHDDSESGSSSSNSSEDCDIVTQSKEAPKGQPQIQAGYTTENNDSVGDHHLLAGEDDAEAKNIAANRLFLRNLPFTATEDDLKTHFEAFGSIVECHVPADDQKRSKGFAFVTFVKANDAIAAKTALDGTDFQGRLLHVLPARQAPSLGDGNGTNLTFKEKQERLRKQQAESQTGWSASFVRGDAVVDNLASRLGLQKGEILAVKDGLSSGDAAVRLALGETAVIEENRDYFRLHNIDMDVLVSATSDKDAKLVERSKTMILVKNLPHDTTKEDLVKVFSGAGDTPSRILLPPSRTIAVVEYSHPNDAKRSFRKLAYRRFKNVPLYLEWAPLASKRIDNGSEETNDENIIQIENSEDANRETDDLVEGPTPTIYVKNLNFHTTEDQLRQVFSKHVKDVRTVRIPKKIAPVKQMSMGFGFVEFGSNESARTVLNKLQGFTVDGHILELKPSSKTGNQGVSSTAAKNTTSKSTKVMVRNVPFQATRKELLQLFGSFGPLKKVRLPKKFDGSHRGFAFVEYMAAKEAAAAMHTLSATHLYGRHLVLEWAAADEEAENLDILRAKAKRNIGLDALSARMENKRIRFE</sequence>
<dbReference type="PROSITE" id="PS50102">
    <property type="entry name" value="RRM"/>
    <property type="match status" value="5"/>
</dbReference>
<dbReference type="GO" id="GO:0003723">
    <property type="term" value="F:RNA binding"/>
    <property type="evidence" value="ECO:0007669"/>
    <property type="project" value="UniProtKB-UniRule"/>
</dbReference>
<dbReference type="SMART" id="SM00361">
    <property type="entry name" value="RRM_1"/>
    <property type="match status" value="2"/>
</dbReference>